<dbReference type="Gene3D" id="1.50.40.10">
    <property type="entry name" value="Mitochondrial carrier domain"/>
    <property type="match status" value="1"/>
</dbReference>
<evidence type="ECO:0000313" key="11">
    <source>
        <dbReference type="Proteomes" id="UP000007879"/>
    </source>
</evidence>
<keyword evidence="3 9" id="KW-0813">Transport</keyword>
<protein>
    <recommendedName>
        <fullName evidence="12">Mitochondrial dicarboxylate carrier</fullName>
    </recommendedName>
</protein>
<keyword evidence="6" id="KW-1133">Transmembrane helix</keyword>
<evidence type="ECO:0008006" key="12">
    <source>
        <dbReference type="Google" id="ProtNLM"/>
    </source>
</evidence>
<dbReference type="InParanoid" id="A0A1X7VTG4"/>
<evidence type="ECO:0000313" key="10">
    <source>
        <dbReference type="EnsemblMetazoa" id="Aqu2.1.43387_001"/>
    </source>
</evidence>
<evidence type="ECO:0000256" key="5">
    <source>
        <dbReference type="ARBA" id="ARBA00022737"/>
    </source>
</evidence>
<dbReference type="KEGG" id="aqu:100635216"/>
<dbReference type="PANTHER" id="PTHR45618">
    <property type="entry name" value="MITOCHONDRIAL DICARBOXYLATE CARRIER-RELATED"/>
    <property type="match status" value="1"/>
</dbReference>
<dbReference type="InterPro" id="IPR023395">
    <property type="entry name" value="MCP_dom_sf"/>
</dbReference>
<dbReference type="EnsemblMetazoa" id="Aqu2.1.43387_001">
    <property type="protein sequence ID" value="Aqu2.1.43387_001"/>
    <property type="gene ID" value="Aqu2.1.43387"/>
</dbReference>
<feature type="repeat" description="Solcar" evidence="8">
    <location>
        <begin position="198"/>
        <end position="282"/>
    </location>
</feature>
<dbReference type="GO" id="GO:0016020">
    <property type="term" value="C:membrane"/>
    <property type="evidence" value="ECO:0007669"/>
    <property type="project" value="UniProtKB-SubCell"/>
</dbReference>
<keyword evidence="4 8" id="KW-0812">Transmembrane</keyword>
<dbReference type="STRING" id="400682.A0A1X7VTG4"/>
<dbReference type="AlphaFoldDB" id="A0A1X7VTG4"/>
<evidence type="ECO:0000256" key="1">
    <source>
        <dbReference type="ARBA" id="ARBA00004141"/>
    </source>
</evidence>
<comment type="similarity">
    <text evidence="2 9">Belongs to the mitochondrial carrier (TC 2.A.29) family.</text>
</comment>
<keyword evidence="7 8" id="KW-0472">Membrane</keyword>
<name>A0A1X7VTG4_AMPQE</name>
<reference evidence="10" key="2">
    <citation type="submission" date="2017-05" db="UniProtKB">
        <authorList>
            <consortium name="EnsemblMetazoa"/>
        </authorList>
    </citation>
    <scope>IDENTIFICATION</scope>
</reference>
<evidence type="ECO:0000256" key="7">
    <source>
        <dbReference type="ARBA" id="ARBA00023136"/>
    </source>
</evidence>
<sequence>MSVNKSTKKQRWYLGGLASAGAAACTHPLDLLKVHLQTQQVVEKRLLSMAVNVVRTQGNLALYNGLSASLARQLSYSTTRFGIYEVLRAKIQADKGYVPFYQKIVIGAIGGACGGLVGSPADMVNVRMQNDVKVALEVRRNYKHIGDGLIRVIREEGVMNLWRGSSLNITRAVLVTVSQVALYEQVKQFLISTSIFSDNIITHFSSSIIAGIIATAMTQPVDVVKTRMMNAKPGDYKSIVHCTLYTARLGPLGFFKGFVPSFTRLGPQTILTWIFLEQLRRLFPLNS</sequence>
<keyword evidence="5" id="KW-0677">Repeat</keyword>
<comment type="subcellular location">
    <subcellularLocation>
        <location evidence="1">Membrane</location>
        <topology evidence="1">Multi-pass membrane protein</topology>
    </subcellularLocation>
</comment>
<dbReference type="PRINTS" id="PR00784">
    <property type="entry name" value="MTUNCOUPLING"/>
</dbReference>
<dbReference type="EnsemblMetazoa" id="XM_003382814.3">
    <property type="protein sequence ID" value="XP_003382862.1"/>
    <property type="gene ID" value="LOC100635216"/>
</dbReference>
<evidence type="ECO:0000256" key="6">
    <source>
        <dbReference type="ARBA" id="ARBA00022989"/>
    </source>
</evidence>
<dbReference type="GO" id="GO:0055085">
    <property type="term" value="P:transmembrane transport"/>
    <property type="evidence" value="ECO:0007669"/>
    <property type="project" value="InterPro"/>
</dbReference>
<dbReference type="Proteomes" id="UP000007879">
    <property type="component" value="Unassembled WGS sequence"/>
</dbReference>
<reference evidence="11" key="1">
    <citation type="journal article" date="2010" name="Nature">
        <title>The Amphimedon queenslandica genome and the evolution of animal complexity.</title>
        <authorList>
            <person name="Srivastava M."/>
            <person name="Simakov O."/>
            <person name="Chapman J."/>
            <person name="Fahey B."/>
            <person name="Gauthier M.E."/>
            <person name="Mitros T."/>
            <person name="Richards G.S."/>
            <person name="Conaco C."/>
            <person name="Dacre M."/>
            <person name="Hellsten U."/>
            <person name="Larroux C."/>
            <person name="Putnam N.H."/>
            <person name="Stanke M."/>
            <person name="Adamska M."/>
            <person name="Darling A."/>
            <person name="Degnan S.M."/>
            <person name="Oakley T.H."/>
            <person name="Plachetzki D.C."/>
            <person name="Zhai Y."/>
            <person name="Adamski M."/>
            <person name="Calcino A."/>
            <person name="Cummins S.F."/>
            <person name="Goodstein D.M."/>
            <person name="Harris C."/>
            <person name="Jackson D.J."/>
            <person name="Leys S.P."/>
            <person name="Shu S."/>
            <person name="Woodcroft B.J."/>
            <person name="Vervoort M."/>
            <person name="Kosik K.S."/>
            <person name="Manning G."/>
            <person name="Degnan B.M."/>
            <person name="Rokhsar D.S."/>
        </authorList>
    </citation>
    <scope>NUCLEOTIDE SEQUENCE [LARGE SCALE GENOMIC DNA]</scope>
</reference>
<accession>A0A1X7VTG4</accession>
<dbReference type="Pfam" id="PF00153">
    <property type="entry name" value="Mito_carr"/>
    <property type="match status" value="3"/>
</dbReference>
<dbReference type="InterPro" id="IPR002067">
    <property type="entry name" value="MCP"/>
</dbReference>
<dbReference type="InterPro" id="IPR018108">
    <property type="entry name" value="MCP_transmembrane"/>
</dbReference>
<evidence type="ECO:0000256" key="3">
    <source>
        <dbReference type="ARBA" id="ARBA00022448"/>
    </source>
</evidence>
<evidence type="ECO:0000256" key="2">
    <source>
        <dbReference type="ARBA" id="ARBA00006375"/>
    </source>
</evidence>
<dbReference type="OrthoDB" id="448427at2759"/>
<dbReference type="PROSITE" id="PS51257">
    <property type="entry name" value="PROKAR_LIPOPROTEIN"/>
    <property type="match status" value="1"/>
</dbReference>
<keyword evidence="11" id="KW-1185">Reference proteome</keyword>
<proteinExistence type="inferred from homology"/>
<evidence type="ECO:0000256" key="9">
    <source>
        <dbReference type="RuleBase" id="RU000488"/>
    </source>
</evidence>
<evidence type="ECO:0000256" key="8">
    <source>
        <dbReference type="PROSITE-ProRule" id="PRU00282"/>
    </source>
</evidence>
<evidence type="ECO:0000256" key="4">
    <source>
        <dbReference type="ARBA" id="ARBA00022692"/>
    </source>
</evidence>
<feature type="repeat" description="Solcar" evidence="8">
    <location>
        <begin position="10"/>
        <end position="90"/>
    </location>
</feature>
<dbReference type="PROSITE" id="PS50920">
    <property type="entry name" value="SOLCAR"/>
    <property type="match status" value="3"/>
</dbReference>
<organism evidence="10">
    <name type="scientific">Amphimedon queenslandica</name>
    <name type="common">Sponge</name>
    <dbReference type="NCBI Taxonomy" id="400682"/>
    <lineage>
        <taxon>Eukaryota</taxon>
        <taxon>Metazoa</taxon>
        <taxon>Porifera</taxon>
        <taxon>Demospongiae</taxon>
        <taxon>Heteroscleromorpha</taxon>
        <taxon>Haplosclerida</taxon>
        <taxon>Niphatidae</taxon>
        <taxon>Amphimedon</taxon>
    </lineage>
</organism>
<dbReference type="InterPro" id="IPR050391">
    <property type="entry name" value="Mito_Metabolite_Transporter"/>
</dbReference>
<feature type="repeat" description="Solcar" evidence="8">
    <location>
        <begin position="98"/>
        <end position="189"/>
    </location>
</feature>
<dbReference type="SUPFAM" id="SSF103506">
    <property type="entry name" value="Mitochondrial carrier"/>
    <property type="match status" value="1"/>
</dbReference>
<gene>
    <name evidence="10" type="primary">100635216</name>
</gene>